<dbReference type="EMBL" id="JAAMPC010000006">
    <property type="protein sequence ID" value="KAG2308012.1"/>
    <property type="molecule type" value="Genomic_DNA"/>
</dbReference>
<organism evidence="3 4">
    <name type="scientific">Brassica carinata</name>
    <name type="common">Ethiopian mustard</name>
    <name type="synonym">Abyssinian cabbage</name>
    <dbReference type="NCBI Taxonomy" id="52824"/>
    <lineage>
        <taxon>Eukaryota</taxon>
        <taxon>Viridiplantae</taxon>
        <taxon>Streptophyta</taxon>
        <taxon>Embryophyta</taxon>
        <taxon>Tracheophyta</taxon>
        <taxon>Spermatophyta</taxon>
        <taxon>Magnoliopsida</taxon>
        <taxon>eudicotyledons</taxon>
        <taxon>Gunneridae</taxon>
        <taxon>Pentapetalae</taxon>
        <taxon>rosids</taxon>
        <taxon>malvids</taxon>
        <taxon>Brassicales</taxon>
        <taxon>Brassicaceae</taxon>
        <taxon>Brassiceae</taxon>
        <taxon>Brassica</taxon>
    </lineage>
</organism>
<keyword evidence="4" id="KW-1185">Reference proteome</keyword>
<comment type="caution">
    <text evidence="3">The sequence shown here is derived from an EMBL/GenBank/DDBJ whole genome shotgun (WGS) entry which is preliminary data.</text>
</comment>
<keyword evidence="2" id="KW-0472">Membrane</keyword>
<feature type="region of interest" description="Disordered" evidence="1">
    <location>
        <begin position="149"/>
        <end position="168"/>
    </location>
</feature>
<accession>A0A8X7VB23</accession>
<evidence type="ECO:0000256" key="2">
    <source>
        <dbReference type="SAM" id="Phobius"/>
    </source>
</evidence>
<sequence>MDSRNPLNPYNDSPSYSYLLHSQNFQYGSYPLSQNFGGGSEIPPFSSQAPDGSAEQNVRKHLAPAVGDQHVRREGSKAAKARKNNTQGLKSIDEIKTVMELKKEDLMRKEKLSKLAILDTLLAKPGPLSEAEEVYLKLGRYSYSQPSSSSEYGGECSNNNASEYSETEDLIRRDQEELSLKYDEKVLRLEQLVCDLAEKKSSFINGFEVFIGVMLIVLVLLGVVIVFK</sequence>
<dbReference type="Proteomes" id="UP000886595">
    <property type="component" value="Unassembled WGS sequence"/>
</dbReference>
<proteinExistence type="predicted"/>
<name>A0A8X7VB23_BRACI</name>
<keyword evidence="2" id="KW-1133">Transmembrane helix</keyword>
<feature type="transmembrane region" description="Helical" evidence="2">
    <location>
        <begin position="209"/>
        <end position="227"/>
    </location>
</feature>
<evidence type="ECO:0000313" key="4">
    <source>
        <dbReference type="Proteomes" id="UP000886595"/>
    </source>
</evidence>
<reference evidence="3 4" key="1">
    <citation type="submission" date="2020-02" db="EMBL/GenBank/DDBJ databases">
        <authorList>
            <person name="Ma Q."/>
            <person name="Huang Y."/>
            <person name="Song X."/>
            <person name="Pei D."/>
        </authorList>
    </citation>
    <scope>NUCLEOTIDE SEQUENCE [LARGE SCALE GENOMIC DNA]</scope>
    <source>
        <strain evidence="3">Sxm20200214</strain>
        <tissue evidence="3">Leaf</tissue>
    </source>
</reference>
<protein>
    <recommendedName>
        <fullName evidence="5">Transmembrane protein</fullName>
    </recommendedName>
</protein>
<dbReference type="AlphaFoldDB" id="A0A8X7VB23"/>
<gene>
    <name evidence="3" type="ORF">Bca52824_027760</name>
</gene>
<evidence type="ECO:0000313" key="3">
    <source>
        <dbReference type="EMBL" id="KAG2308012.1"/>
    </source>
</evidence>
<keyword evidence="2" id="KW-0812">Transmembrane</keyword>
<evidence type="ECO:0008006" key="5">
    <source>
        <dbReference type="Google" id="ProtNLM"/>
    </source>
</evidence>
<evidence type="ECO:0000256" key="1">
    <source>
        <dbReference type="SAM" id="MobiDB-lite"/>
    </source>
</evidence>